<evidence type="ECO:0000313" key="2">
    <source>
        <dbReference type="Proteomes" id="UP000231932"/>
    </source>
</evidence>
<accession>A0A2K8N5G0</accession>
<reference evidence="2" key="1">
    <citation type="submission" date="2017-11" db="EMBL/GenBank/DDBJ databases">
        <title>Complete Genome Sequence of Kyrpidia sp. Strain EA-1, a thermophilic, hydrogen-oxidizing Bacterium, isolated from the Azores.</title>
        <authorList>
            <person name="Reiner J.E."/>
            <person name="Lapp C.J."/>
            <person name="Bunk B."/>
            <person name="Gescher J."/>
        </authorList>
    </citation>
    <scope>NUCLEOTIDE SEQUENCE [LARGE SCALE GENOMIC DNA]</scope>
    <source>
        <strain evidence="2">EA-1</strain>
    </source>
</reference>
<organism evidence="1 2">
    <name type="scientific">Kyrpidia spormannii</name>
    <dbReference type="NCBI Taxonomy" id="2055160"/>
    <lineage>
        <taxon>Bacteria</taxon>
        <taxon>Bacillati</taxon>
        <taxon>Bacillota</taxon>
        <taxon>Bacilli</taxon>
        <taxon>Bacillales</taxon>
        <taxon>Alicyclobacillaceae</taxon>
        <taxon>Kyrpidia</taxon>
    </lineage>
</organism>
<keyword evidence="2" id="KW-1185">Reference proteome</keyword>
<dbReference type="EMBL" id="CP024955">
    <property type="protein sequence ID" value="ATY83810.1"/>
    <property type="molecule type" value="Genomic_DNA"/>
</dbReference>
<evidence type="ECO:0000313" key="1">
    <source>
        <dbReference type="EMBL" id="ATY83810.1"/>
    </source>
</evidence>
<protein>
    <submittedName>
        <fullName evidence="1">Uncharacterized protein</fullName>
    </submittedName>
</protein>
<gene>
    <name evidence="1" type="ORF">CVV65_01480</name>
</gene>
<dbReference type="Pfam" id="PF26325">
    <property type="entry name" value="YhjD"/>
    <property type="match status" value="1"/>
</dbReference>
<dbReference type="KEGG" id="kyr:CVV65_01480"/>
<dbReference type="AlphaFoldDB" id="A0A2K8N5G0"/>
<proteinExistence type="predicted"/>
<name>A0A2K8N5G0_9BACL</name>
<dbReference type="InterPro" id="IPR058600">
    <property type="entry name" value="YhjD-like"/>
</dbReference>
<dbReference type="Proteomes" id="UP000231932">
    <property type="component" value="Chromosome"/>
</dbReference>
<sequence>MYLEVAMRPTALIRRMLQIEYLQNELTREMRVVKQELRDRGVTVIEVENRPLDVRVHYKVNERHQEALFMTPMLYAEVEGGLRRWLGEIPE</sequence>